<evidence type="ECO:0000259" key="1">
    <source>
        <dbReference type="PROSITE" id="PS51352"/>
    </source>
</evidence>
<dbReference type="InterPro" id="IPR051063">
    <property type="entry name" value="PDI"/>
</dbReference>
<organism evidence="2 3">
    <name type="scientific">Phaeodactylum tricornutum (strain CCAP 1055/1)</name>
    <dbReference type="NCBI Taxonomy" id="556484"/>
    <lineage>
        <taxon>Eukaryota</taxon>
        <taxon>Sar</taxon>
        <taxon>Stramenopiles</taxon>
        <taxon>Ochrophyta</taxon>
        <taxon>Bacillariophyta</taxon>
        <taxon>Bacillariophyceae</taxon>
        <taxon>Bacillariophycidae</taxon>
        <taxon>Naviculales</taxon>
        <taxon>Phaeodactylaceae</taxon>
        <taxon>Phaeodactylum</taxon>
    </lineage>
</organism>
<feature type="non-terminal residue" evidence="2">
    <location>
        <position position="1"/>
    </location>
</feature>
<dbReference type="GO" id="GO:0006457">
    <property type="term" value="P:protein folding"/>
    <property type="evidence" value="ECO:0007669"/>
    <property type="project" value="TreeGrafter"/>
</dbReference>
<dbReference type="SUPFAM" id="SSF52833">
    <property type="entry name" value="Thioredoxin-like"/>
    <property type="match status" value="1"/>
</dbReference>
<dbReference type="RefSeq" id="XP_002186248.1">
    <property type="nucleotide sequence ID" value="XM_002186212.1"/>
</dbReference>
<dbReference type="OrthoDB" id="7869097at2759"/>
<sequence length="125" mass="14188">VDGAERTWDRDLWEEENSVVKKISSSADALEIKKSGKPAVIAVYAPWCQFSQAMEDQFEEFAKAVGDDVDVYSFRGDEEREFVMANLNTNSFPTVNVIKADGTAVKYESEERTVEAFKKFMEKTL</sequence>
<reference evidence="2 3" key="1">
    <citation type="journal article" date="2008" name="Nature">
        <title>The Phaeodactylum genome reveals the evolutionary history of diatom genomes.</title>
        <authorList>
            <person name="Bowler C."/>
            <person name="Allen A.E."/>
            <person name="Badger J.H."/>
            <person name="Grimwood J."/>
            <person name="Jabbari K."/>
            <person name="Kuo A."/>
            <person name="Maheswari U."/>
            <person name="Martens C."/>
            <person name="Maumus F."/>
            <person name="Otillar R.P."/>
            <person name="Rayko E."/>
            <person name="Salamov A."/>
            <person name="Vandepoele K."/>
            <person name="Beszteri B."/>
            <person name="Gruber A."/>
            <person name="Heijde M."/>
            <person name="Katinka M."/>
            <person name="Mock T."/>
            <person name="Valentin K."/>
            <person name="Verret F."/>
            <person name="Berges J.A."/>
            <person name="Brownlee C."/>
            <person name="Cadoret J.P."/>
            <person name="Chiovitti A."/>
            <person name="Choi C.J."/>
            <person name="Coesel S."/>
            <person name="De Martino A."/>
            <person name="Detter J.C."/>
            <person name="Durkin C."/>
            <person name="Falciatore A."/>
            <person name="Fournet J."/>
            <person name="Haruta M."/>
            <person name="Huysman M.J."/>
            <person name="Jenkins B.D."/>
            <person name="Jiroutova K."/>
            <person name="Jorgensen R.E."/>
            <person name="Joubert Y."/>
            <person name="Kaplan A."/>
            <person name="Kroger N."/>
            <person name="Kroth P.G."/>
            <person name="La Roche J."/>
            <person name="Lindquist E."/>
            <person name="Lommer M."/>
            <person name="Martin-Jezequel V."/>
            <person name="Lopez P.J."/>
            <person name="Lucas S."/>
            <person name="Mangogna M."/>
            <person name="McGinnis K."/>
            <person name="Medlin L.K."/>
            <person name="Montsant A."/>
            <person name="Oudot-Le Secq M.P."/>
            <person name="Napoli C."/>
            <person name="Obornik M."/>
            <person name="Parker M.S."/>
            <person name="Petit J.L."/>
            <person name="Porcel B.M."/>
            <person name="Poulsen N."/>
            <person name="Robison M."/>
            <person name="Rychlewski L."/>
            <person name="Rynearson T.A."/>
            <person name="Schmutz J."/>
            <person name="Shapiro H."/>
            <person name="Siaut M."/>
            <person name="Stanley M."/>
            <person name="Sussman M.R."/>
            <person name="Taylor A.R."/>
            <person name="Vardi A."/>
            <person name="von Dassow P."/>
            <person name="Vyverman W."/>
            <person name="Willis A."/>
            <person name="Wyrwicz L.S."/>
            <person name="Rokhsar D.S."/>
            <person name="Weissenbach J."/>
            <person name="Armbrust E.V."/>
            <person name="Green B.R."/>
            <person name="Van de Peer Y."/>
            <person name="Grigoriev I.V."/>
        </authorList>
    </citation>
    <scope>NUCLEOTIDE SEQUENCE [LARGE SCALE GENOMIC DNA]</scope>
    <source>
        <strain evidence="2 3">CCAP 1055/1</strain>
    </source>
</reference>
<dbReference type="KEGG" id="pti:PHATR_10518"/>
<dbReference type="PANTHER" id="PTHR45672">
    <property type="entry name" value="PROTEIN DISULFIDE-ISOMERASE C17H9.14C-RELATED"/>
    <property type="match status" value="1"/>
</dbReference>
<keyword evidence="3" id="KW-1185">Reference proteome</keyword>
<protein>
    <recommendedName>
        <fullName evidence="1">Thioredoxin domain-containing protein</fullName>
    </recommendedName>
</protein>
<dbReference type="EMBL" id="CP001142">
    <property type="protein sequence ID" value="ACI65718.1"/>
    <property type="molecule type" value="Genomic_DNA"/>
</dbReference>
<evidence type="ECO:0000313" key="3">
    <source>
        <dbReference type="Proteomes" id="UP000000759"/>
    </source>
</evidence>
<dbReference type="Proteomes" id="UP000000759">
    <property type="component" value="Chromosome 3"/>
</dbReference>
<dbReference type="PROSITE" id="PS51352">
    <property type="entry name" value="THIOREDOXIN_2"/>
    <property type="match status" value="1"/>
</dbReference>
<name>B5Y5U2_PHATC</name>
<dbReference type="GO" id="GO:0003756">
    <property type="term" value="F:protein disulfide isomerase activity"/>
    <property type="evidence" value="ECO:0007669"/>
    <property type="project" value="TreeGrafter"/>
</dbReference>
<dbReference type="GO" id="GO:0005783">
    <property type="term" value="C:endoplasmic reticulum"/>
    <property type="evidence" value="ECO:0007669"/>
    <property type="project" value="TreeGrafter"/>
</dbReference>
<reference evidence="3" key="2">
    <citation type="submission" date="2008-08" db="EMBL/GenBank/DDBJ databases">
        <authorList>
            <consortium name="Diatom Consortium"/>
            <person name="Grigoriev I."/>
            <person name="Grimwood J."/>
            <person name="Kuo A."/>
            <person name="Otillar R.P."/>
            <person name="Salamov A."/>
            <person name="Detter J.C."/>
            <person name="Lindquist E."/>
            <person name="Shapiro H."/>
            <person name="Lucas S."/>
            <person name="Glavina del Rio T."/>
            <person name="Pitluck S."/>
            <person name="Rokhsar D."/>
            <person name="Bowler C."/>
        </authorList>
    </citation>
    <scope>GENOME REANNOTATION</scope>
    <source>
        <strain evidence="3">CCAP 1055/1</strain>
    </source>
</reference>
<dbReference type="Pfam" id="PF00085">
    <property type="entry name" value="Thioredoxin"/>
    <property type="match status" value="1"/>
</dbReference>
<proteinExistence type="predicted"/>
<dbReference type="InParanoid" id="B5Y5U2"/>
<accession>B5Y5U2</accession>
<dbReference type="STRING" id="556484.B5Y5U2"/>
<dbReference type="PaxDb" id="2850-Phatr10518"/>
<dbReference type="eggNOG" id="KOG0191">
    <property type="taxonomic scope" value="Eukaryota"/>
</dbReference>
<dbReference type="GeneID" id="7204141"/>
<dbReference type="InterPro" id="IPR036249">
    <property type="entry name" value="Thioredoxin-like_sf"/>
</dbReference>
<evidence type="ECO:0000313" key="2">
    <source>
        <dbReference type="EMBL" id="ACI65718.1"/>
    </source>
</evidence>
<dbReference type="AlphaFoldDB" id="B5Y5U2"/>
<dbReference type="Gene3D" id="3.40.30.10">
    <property type="entry name" value="Glutaredoxin"/>
    <property type="match status" value="1"/>
</dbReference>
<feature type="domain" description="Thioredoxin" evidence="1">
    <location>
        <begin position="1"/>
        <end position="125"/>
    </location>
</feature>
<gene>
    <name evidence="2" type="ORF">PHATR_10518</name>
</gene>
<dbReference type="InterPro" id="IPR013766">
    <property type="entry name" value="Thioredoxin_domain"/>
</dbReference>
<dbReference type="HOGENOM" id="CLU_627736_0_0_1"/>
<dbReference type="PANTHER" id="PTHR45672:SF11">
    <property type="entry name" value="PROTEIN DISULFIDE-ISOMERASE C17H9.14C"/>
    <property type="match status" value="1"/>
</dbReference>